<sequence>MKPDTQSAAAALKWVKSSYSGHQDNCVEIAALPHGNHALRDSKIPTGPNLTFPRSTWADFLRSI</sequence>
<dbReference type="InterPro" id="IPR007278">
    <property type="entry name" value="DUF397"/>
</dbReference>
<dbReference type="AlphaFoldDB" id="A0A0L0KP12"/>
<organism evidence="2 3">
    <name type="scientific">Streptomyces acidiscabies</name>
    <dbReference type="NCBI Taxonomy" id="42234"/>
    <lineage>
        <taxon>Bacteria</taxon>
        <taxon>Bacillati</taxon>
        <taxon>Actinomycetota</taxon>
        <taxon>Actinomycetes</taxon>
        <taxon>Kitasatosporales</taxon>
        <taxon>Streptomycetaceae</taxon>
        <taxon>Streptomyces</taxon>
    </lineage>
</organism>
<dbReference type="RefSeq" id="WP_050369117.1">
    <property type="nucleotide sequence ID" value="NZ_KQ257800.1"/>
</dbReference>
<dbReference type="Pfam" id="PF04149">
    <property type="entry name" value="DUF397"/>
    <property type="match status" value="1"/>
</dbReference>
<name>A0A0L0KP12_9ACTN</name>
<dbReference type="PATRIC" id="fig|42234.21.peg.423"/>
<feature type="domain" description="DUF397" evidence="1">
    <location>
        <begin position="12"/>
        <end position="63"/>
    </location>
</feature>
<dbReference type="EMBL" id="JPPY01000020">
    <property type="protein sequence ID" value="KND39581.1"/>
    <property type="molecule type" value="Genomic_DNA"/>
</dbReference>
<accession>A0A0L0KP12</accession>
<evidence type="ECO:0000259" key="1">
    <source>
        <dbReference type="Pfam" id="PF04149"/>
    </source>
</evidence>
<protein>
    <submittedName>
        <fullName evidence="2">Regulatory protein</fullName>
    </submittedName>
</protein>
<gene>
    <name evidence="2" type="ORF">IQ63_02055</name>
</gene>
<proteinExistence type="predicted"/>
<reference evidence="3" key="1">
    <citation type="submission" date="2014-07" db="EMBL/GenBank/DDBJ databases">
        <title>Genome sequencing of plant-pathogenic Streptomyces species.</title>
        <authorList>
            <person name="Harrison J."/>
            <person name="Sapp M."/>
            <person name="Thwaites R."/>
            <person name="Studholme D.J."/>
        </authorList>
    </citation>
    <scope>NUCLEOTIDE SEQUENCE [LARGE SCALE GENOMIC DNA]</scope>
    <source>
        <strain evidence="3">NCPPB 4445</strain>
    </source>
</reference>
<comment type="caution">
    <text evidence="2">The sequence shown here is derived from an EMBL/GenBank/DDBJ whole genome shotgun (WGS) entry which is preliminary data.</text>
</comment>
<evidence type="ECO:0000313" key="3">
    <source>
        <dbReference type="Proteomes" id="UP000037151"/>
    </source>
</evidence>
<dbReference type="Proteomes" id="UP000037151">
    <property type="component" value="Unassembled WGS sequence"/>
</dbReference>
<evidence type="ECO:0000313" key="2">
    <source>
        <dbReference type="EMBL" id="KND39581.1"/>
    </source>
</evidence>
<dbReference type="OrthoDB" id="4316979at2"/>